<reference evidence="1" key="1">
    <citation type="submission" date="2018-02" db="EMBL/GenBank/DDBJ databases">
        <title>Rhizophora mucronata_Transcriptome.</title>
        <authorList>
            <person name="Meera S.P."/>
            <person name="Sreeshan A."/>
            <person name="Augustine A."/>
        </authorList>
    </citation>
    <scope>NUCLEOTIDE SEQUENCE</scope>
    <source>
        <tissue evidence="1">Leaf</tissue>
    </source>
</reference>
<dbReference type="EMBL" id="GGEC01054419">
    <property type="protein sequence ID" value="MBX34903.1"/>
    <property type="molecule type" value="Transcribed_RNA"/>
</dbReference>
<dbReference type="AlphaFoldDB" id="A0A2P2MXF4"/>
<protein>
    <submittedName>
        <fullName evidence="1">Uncharacterized protein</fullName>
    </submittedName>
</protein>
<proteinExistence type="predicted"/>
<name>A0A2P2MXF4_RHIMU</name>
<sequence>MCRVDTAMVNPTRASQHLPHLQNTLSPLQIHHSPQIPRRLSLPRATSHPLPQPPPTVCLFPLLPISDPPLPVPFPPAVGLQVFPGRGPAASRVGKWGWQALWV</sequence>
<organism evidence="1">
    <name type="scientific">Rhizophora mucronata</name>
    <name type="common">Asiatic mangrove</name>
    <dbReference type="NCBI Taxonomy" id="61149"/>
    <lineage>
        <taxon>Eukaryota</taxon>
        <taxon>Viridiplantae</taxon>
        <taxon>Streptophyta</taxon>
        <taxon>Embryophyta</taxon>
        <taxon>Tracheophyta</taxon>
        <taxon>Spermatophyta</taxon>
        <taxon>Magnoliopsida</taxon>
        <taxon>eudicotyledons</taxon>
        <taxon>Gunneridae</taxon>
        <taxon>Pentapetalae</taxon>
        <taxon>rosids</taxon>
        <taxon>fabids</taxon>
        <taxon>Malpighiales</taxon>
        <taxon>Rhizophoraceae</taxon>
        <taxon>Rhizophora</taxon>
    </lineage>
</organism>
<accession>A0A2P2MXF4</accession>
<evidence type="ECO:0000313" key="1">
    <source>
        <dbReference type="EMBL" id="MBX34903.1"/>
    </source>
</evidence>